<sequence>MEYTSLNAKKMARAAKPSNSVTEYPIMIERKKFKILLRKFIKPI</sequence>
<dbReference type="AlphaFoldDB" id="A0A383D8J6"/>
<evidence type="ECO:0000313" key="1">
    <source>
        <dbReference type="EMBL" id="SVE40575.1"/>
    </source>
</evidence>
<name>A0A383D8J6_9ZZZZ</name>
<dbReference type="EMBL" id="UINC01215062">
    <property type="protein sequence ID" value="SVE40575.1"/>
    <property type="molecule type" value="Genomic_DNA"/>
</dbReference>
<reference evidence="1" key="1">
    <citation type="submission" date="2018-05" db="EMBL/GenBank/DDBJ databases">
        <authorList>
            <person name="Lanie J.A."/>
            <person name="Ng W.-L."/>
            <person name="Kazmierczak K.M."/>
            <person name="Andrzejewski T.M."/>
            <person name="Davidsen T.M."/>
            <person name="Wayne K.J."/>
            <person name="Tettelin H."/>
            <person name="Glass J.I."/>
            <person name="Rusch D."/>
            <person name="Podicherti R."/>
            <person name="Tsui H.-C.T."/>
            <person name="Winkler M.E."/>
        </authorList>
    </citation>
    <scope>NUCLEOTIDE SEQUENCE</scope>
</reference>
<organism evidence="1">
    <name type="scientific">marine metagenome</name>
    <dbReference type="NCBI Taxonomy" id="408172"/>
    <lineage>
        <taxon>unclassified sequences</taxon>
        <taxon>metagenomes</taxon>
        <taxon>ecological metagenomes</taxon>
    </lineage>
</organism>
<proteinExistence type="predicted"/>
<protein>
    <submittedName>
        <fullName evidence="1">Uncharacterized protein</fullName>
    </submittedName>
</protein>
<accession>A0A383D8J6</accession>
<gene>
    <name evidence="1" type="ORF">METZ01_LOCUS493429</name>
</gene>